<dbReference type="PANTHER" id="PTHR30046">
    <property type="entry name" value="FLAGELLAR M-RING PROTEIN"/>
    <property type="match status" value="1"/>
</dbReference>
<dbReference type="EMBL" id="CP097463">
    <property type="protein sequence ID" value="WAX55444.1"/>
    <property type="molecule type" value="Genomic_DNA"/>
</dbReference>
<dbReference type="Proteomes" id="UP001164693">
    <property type="component" value="Chromosome"/>
</dbReference>
<evidence type="ECO:0000259" key="13">
    <source>
        <dbReference type="Pfam" id="PF08345"/>
    </source>
</evidence>
<evidence type="ECO:0000313" key="14">
    <source>
        <dbReference type="EMBL" id="WAX55444.1"/>
    </source>
</evidence>
<keyword evidence="14" id="KW-0966">Cell projection</keyword>
<dbReference type="InterPro" id="IPR043427">
    <property type="entry name" value="YscJ/FliF"/>
</dbReference>
<feature type="transmembrane region" description="Helical" evidence="11">
    <location>
        <begin position="21"/>
        <end position="41"/>
    </location>
</feature>
<dbReference type="Pfam" id="PF08345">
    <property type="entry name" value="YscJ_FliF_C"/>
    <property type="match status" value="1"/>
</dbReference>
<evidence type="ECO:0000256" key="8">
    <source>
        <dbReference type="ARBA" id="ARBA00023143"/>
    </source>
</evidence>
<keyword evidence="5 11" id="KW-0812">Transmembrane</keyword>
<feature type="compositionally biased region" description="Polar residues" evidence="10">
    <location>
        <begin position="319"/>
        <end position="330"/>
    </location>
</feature>
<comment type="function">
    <text evidence="9">The M ring may be actively involved in energy transduction.</text>
</comment>
<evidence type="ECO:0000256" key="10">
    <source>
        <dbReference type="SAM" id="MobiDB-lite"/>
    </source>
</evidence>
<sequence>MKDQLQGLGQKLWNDFRAFSAGQKAVTIAAALALIIGGYLFTTWKSAPTYAPLYTNLAASDASAIVDKLNSEKVPYKLAAGGTEIMVPQSQVYDTRLKMSSAGLPGSSQTGYSLLDKEGVTTSEFKQQVDYQRAIEGELGKTIQAINGVQAASVHLAIPQQDVFNDGSQKATAAVMLTTSAGTHLTSQQVQSIVYLVSSSVPNMDSDGVTVTDADGQVLAAPGDGLSGAAFNDTQTQATQDYDNRVAASLQNMIDRALGTGHAVVTVNSVLNFDKTSTTSQTYTSNPSNPPLSSQEQTEKYTGTGNGSGGTLGAGTPAVGSTATNGAGSYQKTNKVVNNALGTVTQTIQSAPGAVKKQSIAVLLDGSVKNVNIASIESLVKSGVGFDATRGDTLAVQAMPFDNSAAQQAAQAAEAAKRAAADKAAHDQLMSLVKQGALGALVVALVIGTWLAGRKRKKRDDGDAQFFDDLLPLPDAPVAPAPAPEHNALTNEIHEAAARRHALVTLADEQPDDVARVLSGWLNSREN</sequence>
<proteinExistence type="inferred from homology"/>
<dbReference type="PIRSF" id="PIRSF004862">
    <property type="entry name" value="FliF"/>
    <property type="match status" value="1"/>
</dbReference>
<evidence type="ECO:0000256" key="5">
    <source>
        <dbReference type="ARBA" id="ARBA00022692"/>
    </source>
</evidence>
<evidence type="ECO:0000256" key="2">
    <source>
        <dbReference type="ARBA" id="ARBA00004651"/>
    </source>
</evidence>
<evidence type="ECO:0000256" key="1">
    <source>
        <dbReference type="ARBA" id="ARBA00004117"/>
    </source>
</evidence>
<dbReference type="InterPro" id="IPR000067">
    <property type="entry name" value="FlgMring_FliF"/>
</dbReference>
<feature type="transmembrane region" description="Helical" evidence="11">
    <location>
        <begin position="436"/>
        <end position="453"/>
    </location>
</feature>
<feature type="region of interest" description="Disordered" evidence="10">
    <location>
        <begin position="277"/>
        <end position="330"/>
    </location>
</feature>
<evidence type="ECO:0000256" key="6">
    <source>
        <dbReference type="ARBA" id="ARBA00022989"/>
    </source>
</evidence>
<keyword evidence="8 9" id="KW-0975">Bacterial flagellum</keyword>
<dbReference type="PRINTS" id="PR01009">
    <property type="entry name" value="FLGMRINGFLIF"/>
</dbReference>
<evidence type="ECO:0000256" key="4">
    <source>
        <dbReference type="ARBA" id="ARBA00022475"/>
    </source>
</evidence>
<dbReference type="Pfam" id="PF01514">
    <property type="entry name" value="YscJ_FliF"/>
    <property type="match status" value="1"/>
</dbReference>
<dbReference type="NCBIfam" id="TIGR00206">
    <property type="entry name" value="fliF"/>
    <property type="match status" value="1"/>
</dbReference>
<keyword evidence="14" id="KW-0969">Cilium</keyword>
<evidence type="ECO:0000259" key="12">
    <source>
        <dbReference type="Pfam" id="PF01514"/>
    </source>
</evidence>
<keyword evidence="14" id="KW-0282">Flagellum</keyword>
<organism evidence="14 15">
    <name type="scientific">Jatrophihabitans cynanchi</name>
    <dbReference type="NCBI Taxonomy" id="2944128"/>
    <lineage>
        <taxon>Bacteria</taxon>
        <taxon>Bacillati</taxon>
        <taxon>Actinomycetota</taxon>
        <taxon>Actinomycetes</taxon>
        <taxon>Jatrophihabitantales</taxon>
        <taxon>Jatrophihabitantaceae</taxon>
        <taxon>Jatrophihabitans</taxon>
    </lineage>
</organism>
<dbReference type="InterPro" id="IPR006182">
    <property type="entry name" value="FliF_N_dom"/>
</dbReference>
<name>A0ABY7JSX7_9ACTN</name>
<evidence type="ECO:0000256" key="3">
    <source>
        <dbReference type="ARBA" id="ARBA00007971"/>
    </source>
</evidence>
<evidence type="ECO:0000256" key="9">
    <source>
        <dbReference type="PIRNR" id="PIRNR004862"/>
    </source>
</evidence>
<protein>
    <recommendedName>
        <fullName evidence="9">Flagellar M-ring protein</fullName>
    </recommendedName>
</protein>
<evidence type="ECO:0000256" key="7">
    <source>
        <dbReference type="ARBA" id="ARBA00023136"/>
    </source>
</evidence>
<keyword evidence="6 11" id="KW-1133">Transmembrane helix</keyword>
<keyword evidence="4" id="KW-1003">Cell membrane</keyword>
<dbReference type="RefSeq" id="WP_269441956.1">
    <property type="nucleotide sequence ID" value="NZ_CP097463.1"/>
</dbReference>
<comment type="subcellular location">
    <subcellularLocation>
        <location evidence="1 9">Bacterial flagellum basal body</location>
    </subcellularLocation>
    <subcellularLocation>
        <location evidence="2">Cell membrane</location>
        <topology evidence="2">Multi-pass membrane protein</topology>
    </subcellularLocation>
</comment>
<comment type="similarity">
    <text evidence="3 9">Belongs to the FliF family.</text>
</comment>
<accession>A0ABY7JSX7</accession>
<keyword evidence="15" id="KW-1185">Reference proteome</keyword>
<feature type="compositionally biased region" description="Polar residues" evidence="10">
    <location>
        <begin position="277"/>
        <end position="296"/>
    </location>
</feature>
<feature type="domain" description="Flagellar M-ring N-terminal" evidence="12">
    <location>
        <begin position="46"/>
        <end position="220"/>
    </location>
</feature>
<keyword evidence="7 11" id="KW-0472">Membrane</keyword>
<dbReference type="InterPro" id="IPR013556">
    <property type="entry name" value="Flag_M-ring_C"/>
</dbReference>
<dbReference type="Gene3D" id="3.30.300.30">
    <property type="match status" value="1"/>
</dbReference>
<reference evidence="14" key="1">
    <citation type="submission" date="2022-05" db="EMBL/GenBank/DDBJ databases">
        <title>Jatrophihabitans sp. SB3-54 whole genome sequence.</title>
        <authorList>
            <person name="Suh M.K."/>
            <person name="Eom M.K."/>
            <person name="Kim J.S."/>
            <person name="Kim H.S."/>
            <person name="Do H.E."/>
            <person name="Shin Y.K."/>
            <person name="Lee J.-S."/>
        </authorList>
    </citation>
    <scope>NUCLEOTIDE SEQUENCE</scope>
    <source>
        <strain evidence="14">SB3-54</strain>
    </source>
</reference>
<feature type="domain" description="Flagellar M-ring C-terminal" evidence="13">
    <location>
        <begin position="255"/>
        <end position="401"/>
    </location>
</feature>
<dbReference type="PANTHER" id="PTHR30046:SF0">
    <property type="entry name" value="FLAGELLAR M-RING PROTEIN"/>
    <property type="match status" value="1"/>
</dbReference>
<feature type="compositionally biased region" description="Gly residues" evidence="10">
    <location>
        <begin position="304"/>
        <end position="313"/>
    </location>
</feature>
<evidence type="ECO:0000256" key="11">
    <source>
        <dbReference type="SAM" id="Phobius"/>
    </source>
</evidence>
<dbReference type="InterPro" id="IPR045851">
    <property type="entry name" value="AMP-bd_C_sf"/>
</dbReference>
<gene>
    <name evidence="14" type="primary">fliF</name>
    <name evidence="14" type="ORF">M6B22_12910</name>
</gene>
<evidence type="ECO:0000313" key="15">
    <source>
        <dbReference type="Proteomes" id="UP001164693"/>
    </source>
</evidence>